<organism evidence="6 8">
    <name type="scientific">Mycoplasmopsis cynos</name>
    <dbReference type="NCBI Taxonomy" id="171284"/>
    <lineage>
        <taxon>Bacteria</taxon>
        <taxon>Bacillati</taxon>
        <taxon>Mycoplasmatota</taxon>
        <taxon>Mycoplasmoidales</taxon>
        <taxon>Metamycoplasmataceae</taxon>
        <taxon>Mycoplasmopsis</taxon>
    </lineage>
</organism>
<dbReference type="HAMAP" id="MF_01369_B">
    <property type="entry name" value="Ribosomal_uL23_B"/>
    <property type="match status" value="1"/>
</dbReference>
<dbReference type="GO" id="GO:0006412">
    <property type="term" value="P:translation"/>
    <property type="evidence" value="ECO:0007669"/>
    <property type="project" value="UniProtKB-UniRule"/>
</dbReference>
<evidence type="ECO:0000256" key="3">
    <source>
        <dbReference type="ARBA" id="ARBA00023274"/>
    </source>
</evidence>
<dbReference type="GO" id="GO:1990904">
    <property type="term" value="C:ribonucleoprotein complex"/>
    <property type="evidence" value="ECO:0007669"/>
    <property type="project" value="UniProtKB-KW"/>
</dbReference>
<feature type="compositionally biased region" description="Basic residues" evidence="5">
    <location>
        <begin position="149"/>
        <end position="158"/>
    </location>
</feature>
<dbReference type="EMBL" id="CP141046">
    <property type="protein sequence ID" value="WQQ20134.1"/>
    <property type="molecule type" value="Genomic_DNA"/>
</dbReference>
<comment type="subunit">
    <text evidence="4">Part of the 50S ribosomal subunit. Contacts protein L29, and trigger factor when it is bound to the ribosome.</text>
</comment>
<reference evidence="6 8" key="1">
    <citation type="submission" date="2019-01" db="EMBL/GenBank/DDBJ databases">
        <authorList>
            <consortium name="Pathogen Informatics"/>
        </authorList>
    </citation>
    <scope>NUCLEOTIDE SEQUENCE [LARGE SCALE GENOMIC DNA]</scope>
    <source>
        <strain evidence="6 8">NCTC10142</strain>
        <plasmid evidence="8">13</plasmid>
    </source>
</reference>
<protein>
    <recommendedName>
        <fullName evidence="4">Large ribosomal subunit protein uL23</fullName>
    </recommendedName>
</protein>
<comment type="similarity">
    <text evidence="1 4">Belongs to the universal ribosomal protein uL23 family.</text>
</comment>
<dbReference type="GeneID" id="74931794"/>
<dbReference type="GO" id="GO:0005840">
    <property type="term" value="C:ribosome"/>
    <property type="evidence" value="ECO:0007669"/>
    <property type="project" value="UniProtKB-KW"/>
</dbReference>
<sequence length="158" mass="17636">MELTNVIKSPILTEKTDKLRSNKNKPVFTFKVDYAANKYQIKEAVETIFNVKVESVNTIKVGKKPKSVGRFHGFTNRYKKAMVTLVDGSELNYLPNDNKSEKLEADDKEKLAKKEMNAKKTSDVEAKVAQKLATKKAVATKTASAKKPTVTKRKVGGE</sequence>
<evidence type="ECO:0000313" key="7">
    <source>
        <dbReference type="EMBL" id="WQQ20134.1"/>
    </source>
</evidence>
<dbReference type="Pfam" id="PF00276">
    <property type="entry name" value="Ribosomal_L23"/>
    <property type="match status" value="1"/>
</dbReference>
<dbReference type="GO" id="GO:0003735">
    <property type="term" value="F:structural constituent of ribosome"/>
    <property type="evidence" value="ECO:0007669"/>
    <property type="project" value="InterPro"/>
</dbReference>
<dbReference type="Proteomes" id="UP001327314">
    <property type="component" value="Chromosome"/>
</dbReference>
<keyword evidence="6" id="KW-0614">Plasmid</keyword>
<evidence type="ECO:0000256" key="2">
    <source>
        <dbReference type="ARBA" id="ARBA00022980"/>
    </source>
</evidence>
<evidence type="ECO:0000313" key="6">
    <source>
        <dbReference type="EMBL" id="VEU64518.1"/>
    </source>
</evidence>
<dbReference type="AlphaFoldDB" id="A0A449AHM5"/>
<keyword evidence="4" id="KW-0699">rRNA-binding</keyword>
<dbReference type="Proteomes" id="UP000289506">
    <property type="component" value="Plasmid 13"/>
</dbReference>
<feature type="region of interest" description="Disordered" evidence="5">
    <location>
        <begin position="135"/>
        <end position="158"/>
    </location>
</feature>
<dbReference type="GO" id="GO:0019843">
    <property type="term" value="F:rRNA binding"/>
    <property type="evidence" value="ECO:0007669"/>
    <property type="project" value="UniProtKB-UniRule"/>
</dbReference>
<evidence type="ECO:0000256" key="5">
    <source>
        <dbReference type="SAM" id="MobiDB-lite"/>
    </source>
</evidence>
<evidence type="ECO:0000256" key="1">
    <source>
        <dbReference type="ARBA" id="ARBA00006700"/>
    </source>
</evidence>
<keyword evidence="2 4" id="KW-0689">Ribosomal protein</keyword>
<dbReference type="Gene3D" id="3.30.70.330">
    <property type="match status" value="1"/>
</dbReference>
<comment type="function">
    <text evidence="4">One of the early assembly proteins it binds 23S rRNA. One of the proteins that surrounds the polypeptide exit tunnel on the outside of the ribosome. Forms the main docking site for trigger factor binding to the ribosome.</text>
</comment>
<proteinExistence type="inferred from homology"/>
<keyword evidence="3 4" id="KW-0687">Ribonucleoprotein</keyword>
<dbReference type="InterPro" id="IPR012678">
    <property type="entry name" value="Ribosomal_uL23/eL15/eS24_sf"/>
</dbReference>
<dbReference type="RefSeq" id="WP_015287043.1">
    <property type="nucleotide sequence ID" value="NZ_CP103987.1"/>
</dbReference>
<dbReference type="NCBIfam" id="NF008919">
    <property type="entry name" value="PRK12280.1-3"/>
    <property type="match status" value="1"/>
</dbReference>
<dbReference type="SUPFAM" id="SSF54189">
    <property type="entry name" value="Ribosomal proteins S24e, L23 and L15e"/>
    <property type="match status" value="1"/>
</dbReference>
<dbReference type="OMA" id="ESPQDQK"/>
<dbReference type="InterPro" id="IPR012677">
    <property type="entry name" value="Nucleotide-bd_a/b_plait_sf"/>
</dbReference>
<keyword evidence="4" id="KW-0694">RNA-binding</keyword>
<name>A0A449AHM5_9BACT</name>
<feature type="compositionally biased region" description="Low complexity" evidence="5">
    <location>
        <begin position="135"/>
        <end position="148"/>
    </location>
</feature>
<dbReference type="InterPro" id="IPR013025">
    <property type="entry name" value="Ribosomal_uL23-like"/>
</dbReference>
<evidence type="ECO:0000313" key="9">
    <source>
        <dbReference type="Proteomes" id="UP001327314"/>
    </source>
</evidence>
<evidence type="ECO:0000313" key="8">
    <source>
        <dbReference type="Proteomes" id="UP000289506"/>
    </source>
</evidence>
<geneLocation type="plasmid" evidence="6 8">
    <name>13</name>
</geneLocation>
<gene>
    <name evidence="6" type="primary">MCYN0178</name>
    <name evidence="4 7" type="synonym">rplW</name>
    <name evidence="6" type="ORF">NCTC10142_00262</name>
    <name evidence="7" type="ORF">RRG46_01085</name>
</gene>
<accession>A0A449AHM5</accession>
<dbReference type="PANTHER" id="PTHR11620">
    <property type="entry name" value="60S RIBOSOMAL PROTEIN L23A"/>
    <property type="match status" value="1"/>
</dbReference>
<evidence type="ECO:0000256" key="4">
    <source>
        <dbReference type="HAMAP-Rule" id="MF_01369"/>
    </source>
</evidence>
<dbReference type="EMBL" id="LR214986">
    <property type="protein sequence ID" value="VEU64518.1"/>
    <property type="molecule type" value="Genomic_DNA"/>
</dbReference>
<reference evidence="7 9" key="2">
    <citation type="submission" date="2023-12" db="EMBL/GenBank/DDBJ databases">
        <title>Hybrid Genome Assemblies of Mycoplasma cynos and Mycoplasma felis isolated from Dogs and Cats with Infectious Respiratory Disease.</title>
        <authorList>
            <person name="Framst I."/>
            <person name="Cai H."/>
            <person name="Ramesh P."/>
            <person name="Maboni G."/>
        </authorList>
    </citation>
    <scope>NUCLEOTIDE SEQUENCE [LARGE SCALE GENOMIC DNA]</scope>
    <source>
        <strain evidence="7 9">30510</strain>
    </source>
</reference>
<dbReference type="NCBIfam" id="NF004363">
    <property type="entry name" value="PRK05738.2-4"/>
    <property type="match status" value="1"/>
</dbReference>